<dbReference type="Gene3D" id="1.10.630.10">
    <property type="entry name" value="Cytochrome P450"/>
    <property type="match status" value="1"/>
</dbReference>
<dbReference type="AlphaFoldDB" id="A0A286U7F5"/>
<evidence type="ECO:0000256" key="7">
    <source>
        <dbReference type="ARBA" id="ARBA00023033"/>
    </source>
</evidence>
<dbReference type="InterPro" id="IPR001128">
    <property type="entry name" value="Cyt_P450"/>
</dbReference>
<evidence type="ECO:0000256" key="8">
    <source>
        <dbReference type="PIRSR" id="PIRSR602401-1"/>
    </source>
</evidence>
<evidence type="ECO:0000256" key="6">
    <source>
        <dbReference type="ARBA" id="ARBA00023004"/>
    </source>
</evidence>
<keyword evidence="6 8" id="KW-0408">Iron</keyword>
<comment type="pathway">
    <text evidence="2">Secondary metabolite biosynthesis.</text>
</comment>
<dbReference type="PANTHER" id="PTHR24305">
    <property type="entry name" value="CYTOCHROME P450"/>
    <property type="match status" value="1"/>
</dbReference>
<reference evidence="10 11" key="1">
    <citation type="journal article" date="2017" name="Mol. Ecol.">
        <title>Comparative and population genomic landscape of Phellinus noxius: A hypervariable fungus causing root rot in trees.</title>
        <authorList>
            <person name="Chung C.L."/>
            <person name="Lee T.J."/>
            <person name="Akiba M."/>
            <person name="Lee H.H."/>
            <person name="Kuo T.H."/>
            <person name="Liu D."/>
            <person name="Ke H.M."/>
            <person name="Yokoi T."/>
            <person name="Roa M.B."/>
            <person name="Lu M.J."/>
            <person name="Chang Y.Y."/>
            <person name="Ann P.J."/>
            <person name="Tsai J.N."/>
            <person name="Chen C.Y."/>
            <person name="Tzean S.S."/>
            <person name="Ota Y."/>
            <person name="Hattori T."/>
            <person name="Sahashi N."/>
            <person name="Liou R.F."/>
            <person name="Kikuchi T."/>
            <person name="Tsai I.J."/>
        </authorList>
    </citation>
    <scope>NUCLEOTIDE SEQUENCE [LARGE SCALE GENOMIC DNA]</scope>
    <source>
        <strain evidence="10 11">FFPRI411160</strain>
    </source>
</reference>
<dbReference type="InterPro" id="IPR002401">
    <property type="entry name" value="Cyt_P450_E_grp-I"/>
</dbReference>
<keyword evidence="11" id="KW-1185">Reference proteome</keyword>
<feature type="transmembrane region" description="Helical" evidence="9">
    <location>
        <begin position="44"/>
        <end position="62"/>
    </location>
</feature>
<sequence length="580" mass="65712">MVKPDLSQLQPFEYSTQDIMLLNVLSALVVHAIYKRYEYDVSRVFHHLAFLVVLPYSISLLASSASRFENISSYNTYSTCVFSFGLYYLTLISSIIIYRLSPWHPLAKYPGPWSLKISKFVMSYHTYKGKVHIYHKELHDKYGEYVRVGPNEISVVDAEAIPEVLGAYKMPKGPMWTGRMVHGTTPGLLSLRSTKEHIRRRRLWNVAFNTASIKNYEPVIQKRVLQLASELEKRSHSPDLSIDLSEWITYFAVDFMGDMAFGGGFELMRDTGDKEGFWTFMLNALKVQAVLQHFPWFTPSLGRIPRVADTSRRFVKFAGAKINARKAKRPSGRDLCSYLLNEVGDEKYVQRTDAELATESGLAIAAGSDTTSTVLSGLFYFLLTHPSEYKRLREELDQAFPPGEGDPFDSAKLAGLPFLNAVLNETLRLQPAVSTFLQRAPEPGTGGRSIGQRFIPEGTAVCVPPYAMHRNPKNFSPSPDSFWPDRWGKSNENTTTIKDETTKQEIITNVSAFIPFSYGPQNCVGRGLALVEMRIVVALLLQRFHIKLADGYDSDDWIKHLEDYFVLHHGKLLNKVHTLL</sequence>
<keyword evidence="8" id="KW-0349">Heme</keyword>
<dbReference type="OrthoDB" id="6692864at2759"/>
<dbReference type="InterPro" id="IPR050121">
    <property type="entry name" value="Cytochrome_P450_monoxygenase"/>
</dbReference>
<dbReference type="EMBL" id="NBII01000010">
    <property type="protein sequence ID" value="PAV15505.1"/>
    <property type="molecule type" value="Genomic_DNA"/>
</dbReference>
<proteinExistence type="inferred from homology"/>
<dbReference type="GO" id="GO:0005506">
    <property type="term" value="F:iron ion binding"/>
    <property type="evidence" value="ECO:0007669"/>
    <property type="project" value="InterPro"/>
</dbReference>
<keyword evidence="7" id="KW-0503">Monooxygenase</keyword>
<feature type="binding site" description="axial binding residue" evidence="8">
    <location>
        <position position="523"/>
    </location>
    <ligand>
        <name>heme</name>
        <dbReference type="ChEBI" id="CHEBI:30413"/>
    </ligand>
    <ligandPart>
        <name>Fe</name>
        <dbReference type="ChEBI" id="CHEBI:18248"/>
    </ligandPart>
</feature>
<accession>A0A286U7F5</accession>
<comment type="cofactor">
    <cofactor evidence="1 8">
        <name>heme</name>
        <dbReference type="ChEBI" id="CHEBI:30413"/>
    </cofactor>
</comment>
<protein>
    <submittedName>
        <fullName evidence="10">Cytochrome P450</fullName>
    </submittedName>
</protein>
<gene>
    <name evidence="10" type="ORF">PNOK_0926900</name>
</gene>
<dbReference type="GO" id="GO:0016705">
    <property type="term" value="F:oxidoreductase activity, acting on paired donors, with incorporation or reduction of molecular oxygen"/>
    <property type="evidence" value="ECO:0007669"/>
    <property type="project" value="InterPro"/>
</dbReference>
<dbReference type="Proteomes" id="UP000217199">
    <property type="component" value="Unassembled WGS sequence"/>
</dbReference>
<dbReference type="GO" id="GO:0004497">
    <property type="term" value="F:monooxygenase activity"/>
    <property type="evidence" value="ECO:0007669"/>
    <property type="project" value="UniProtKB-KW"/>
</dbReference>
<evidence type="ECO:0000256" key="1">
    <source>
        <dbReference type="ARBA" id="ARBA00001971"/>
    </source>
</evidence>
<dbReference type="GO" id="GO:0020037">
    <property type="term" value="F:heme binding"/>
    <property type="evidence" value="ECO:0007669"/>
    <property type="project" value="InterPro"/>
</dbReference>
<organism evidence="10 11">
    <name type="scientific">Pyrrhoderma noxium</name>
    <dbReference type="NCBI Taxonomy" id="2282107"/>
    <lineage>
        <taxon>Eukaryota</taxon>
        <taxon>Fungi</taxon>
        <taxon>Dikarya</taxon>
        <taxon>Basidiomycota</taxon>
        <taxon>Agaricomycotina</taxon>
        <taxon>Agaricomycetes</taxon>
        <taxon>Hymenochaetales</taxon>
        <taxon>Hymenochaetaceae</taxon>
        <taxon>Pyrrhoderma</taxon>
    </lineage>
</organism>
<keyword evidence="9" id="KW-0812">Transmembrane</keyword>
<comment type="caution">
    <text evidence="10">The sequence shown here is derived from an EMBL/GenBank/DDBJ whole genome shotgun (WGS) entry which is preliminary data.</text>
</comment>
<dbReference type="STRING" id="2282107.A0A286U7F5"/>
<keyword evidence="9" id="KW-1133">Transmembrane helix</keyword>
<evidence type="ECO:0000256" key="4">
    <source>
        <dbReference type="ARBA" id="ARBA00022723"/>
    </source>
</evidence>
<evidence type="ECO:0000256" key="9">
    <source>
        <dbReference type="SAM" id="Phobius"/>
    </source>
</evidence>
<name>A0A286U7F5_9AGAM</name>
<feature type="transmembrane region" description="Helical" evidence="9">
    <location>
        <begin position="74"/>
        <end position="98"/>
    </location>
</feature>
<evidence type="ECO:0000256" key="3">
    <source>
        <dbReference type="ARBA" id="ARBA00010617"/>
    </source>
</evidence>
<keyword evidence="5" id="KW-0560">Oxidoreductase</keyword>
<evidence type="ECO:0000313" key="10">
    <source>
        <dbReference type="EMBL" id="PAV15505.1"/>
    </source>
</evidence>
<comment type="similarity">
    <text evidence="3">Belongs to the cytochrome P450 family.</text>
</comment>
<evidence type="ECO:0000313" key="11">
    <source>
        <dbReference type="Proteomes" id="UP000217199"/>
    </source>
</evidence>
<dbReference type="CDD" id="cd11061">
    <property type="entry name" value="CYP67-like"/>
    <property type="match status" value="1"/>
</dbReference>
<dbReference type="Pfam" id="PF00067">
    <property type="entry name" value="p450"/>
    <property type="match status" value="1"/>
</dbReference>
<dbReference type="PRINTS" id="PR00463">
    <property type="entry name" value="EP450I"/>
</dbReference>
<dbReference type="PRINTS" id="PR00385">
    <property type="entry name" value="P450"/>
</dbReference>
<keyword evidence="9" id="KW-0472">Membrane</keyword>
<dbReference type="SUPFAM" id="SSF48264">
    <property type="entry name" value="Cytochrome P450"/>
    <property type="match status" value="1"/>
</dbReference>
<dbReference type="InterPro" id="IPR036396">
    <property type="entry name" value="Cyt_P450_sf"/>
</dbReference>
<keyword evidence="4 8" id="KW-0479">Metal-binding</keyword>
<evidence type="ECO:0000256" key="5">
    <source>
        <dbReference type="ARBA" id="ARBA00023002"/>
    </source>
</evidence>
<dbReference type="PANTHER" id="PTHR24305:SF187">
    <property type="entry name" value="P450, PUTATIVE (EUROFUNG)-RELATED"/>
    <property type="match status" value="1"/>
</dbReference>
<dbReference type="InParanoid" id="A0A286U7F5"/>
<evidence type="ECO:0000256" key="2">
    <source>
        <dbReference type="ARBA" id="ARBA00005179"/>
    </source>
</evidence>